<reference evidence="9 10" key="1">
    <citation type="journal article" date="2020" name="Microorganisms">
        <title>Osmotic Adaptation and Compatible Solute Biosynthesis of Phototrophic Bacteria as Revealed from Genome Analyses.</title>
        <authorList>
            <person name="Imhoff J.F."/>
            <person name="Rahn T."/>
            <person name="Kunzel S."/>
            <person name="Keller A."/>
            <person name="Neulinger S.C."/>
        </authorList>
    </citation>
    <scope>NUCLEOTIDE SEQUENCE [LARGE SCALE GENOMIC DNA]</scope>
    <source>
        <strain evidence="9 10">DSM 25653</strain>
    </source>
</reference>
<evidence type="ECO:0000313" key="10">
    <source>
        <dbReference type="Proteomes" id="UP001138768"/>
    </source>
</evidence>
<evidence type="ECO:0000259" key="8">
    <source>
        <dbReference type="Pfam" id="PF12849"/>
    </source>
</evidence>
<dbReference type="InterPro" id="IPR005673">
    <property type="entry name" value="ABC_phos-bd_PstS"/>
</dbReference>
<dbReference type="RefSeq" id="WP_200246312.1">
    <property type="nucleotide sequence ID" value="NZ_NRRY01000029.1"/>
</dbReference>
<dbReference type="GO" id="GO:0043190">
    <property type="term" value="C:ATP-binding cassette (ABC) transporter complex"/>
    <property type="evidence" value="ECO:0007669"/>
    <property type="project" value="InterPro"/>
</dbReference>
<dbReference type="GO" id="GO:0042301">
    <property type="term" value="F:phosphate ion binding"/>
    <property type="evidence" value="ECO:0007669"/>
    <property type="project" value="InterPro"/>
</dbReference>
<dbReference type="InterPro" id="IPR050962">
    <property type="entry name" value="Phosphate-bind_PstS"/>
</dbReference>
<evidence type="ECO:0000256" key="7">
    <source>
        <dbReference type="PIRNR" id="PIRNR002756"/>
    </source>
</evidence>
<evidence type="ECO:0000256" key="1">
    <source>
        <dbReference type="ARBA" id="ARBA00002841"/>
    </source>
</evidence>
<evidence type="ECO:0000313" key="9">
    <source>
        <dbReference type="EMBL" id="MBK1619974.1"/>
    </source>
</evidence>
<keyword evidence="6 7" id="KW-0592">Phosphate transport</keyword>
<protein>
    <recommendedName>
        <fullName evidence="4 7">Phosphate-binding protein PstS</fullName>
    </recommendedName>
</protein>
<dbReference type="NCBIfam" id="TIGR00975">
    <property type="entry name" value="3a0107s03"/>
    <property type="match status" value="1"/>
</dbReference>
<comment type="function">
    <text evidence="1 7">Part of the ABC transporter complex PstSACB involved in phosphate import.</text>
</comment>
<accession>A0A9X0WAN2</accession>
<dbReference type="InterPro" id="IPR024370">
    <property type="entry name" value="PBP_domain"/>
</dbReference>
<dbReference type="GO" id="GO:0035435">
    <property type="term" value="P:phosphate ion transmembrane transport"/>
    <property type="evidence" value="ECO:0007669"/>
    <property type="project" value="InterPro"/>
</dbReference>
<dbReference type="PROSITE" id="PS51257">
    <property type="entry name" value="PROKAR_LIPOPROTEIN"/>
    <property type="match status" value="1"/>
</dbReference>
<dbReference type="EMBL" id="NRRY01000029">
    <property type="protein sequence ID" value="MBK1619974.1"/>
    <property type="molecule type" value="Genomic_DNA"/>
</dbReference>
<dbReference type="CDD" id="cd13565">
    <property type="entry name" value="PBP2_PstS"/>
    <property type="match status" value="1"/>
</dbReference>
<comment type="subunit">
    <text evidence="3 7">The complex is composed of two ATP-binding proteins (PstB), two transmembrane proteins (PstC and PstA) and a solute-binding protein (PstS).</text>
</comment>
<evidence type="ECO:0000256" key="5">
    <source>
        <dbReference type="ARBA" id="ARBA00022448"/>
    </source>
</evidence>
<keyword evidence="10" id="KW-1185">Reference proteome</keyword>
<evidence type="ECO:0000256" key="4">
    <source>
        <dbReference type="ARBA" id="ARBA00021889"/>
    </source>
</evidence>
<dbReference type="PANTHER" id="PTHR42996:SF1">
    <property type="entry name" value="PHOSPHATE-BINDING PROTEIN PSTS"/>
    <property type="match status" value="1"/>
</dbReference>
<comment type="similarity">
    <text evidence="2 7">Belongs to the PstS family.</text>
</comment>
<dbReference type="PIRSF" id="PIRSF002756">
    <property type="entry name" value="PstS"/>
    <property type="match status" value="1"/>
</dbReference>
<dbReference type="PANTHER" id="PTHR42996">
    <property type="entry name" value="PHOSPHATE-BINDING PROTEIN PSTS"/>
    <property type="match status" value="1"/>
</dbReference>
<sequence length="357" mass="38041">MRLPVPFAITASVSVLCVSLLGGCQPQQGDDTADQPLTTTSADAITAAGSSFAAPMFNQWLQVYGTEHSDLSLSYDSIGSGAGIERFLAGSVDIGATDAPLRGDEDKQFEGHFAQLPITGGMIAIAYNLPGVQGPINLPRDVYADIFLGKAFRWDDPRLIAANPGINLPPKLIQVVGRRDSSGTTFAFTNHLAAINKDWAAGPGVSKQIDWPGGAMEARGNEGVAQRIKVTEGSIGYVEAGFAQRLGLSLAWLENQAGGYVQPNVETGRRGLADGSDSPPSALTRTIPDPQGARSYPIVTYTWALVRDAYEPADKTAKVHDLIRWTLTEGQQYAESLRYVPLPENLVQAALAELDSL</sequence>
<gene>
    <name evidence="9" type="primary">pstS</name>
    <name evidence="9" type="ORF">CKO42_16310</name>
</gene>
<evidence type="ECO:0000256" key="2">
    <source>
        <dbReference type="ARBA" id="ARBA00008725"/>
    </source>
</evidence>
<dbReference type="AlphaFoldDB" id="A0A9X0WAN2"/>
<dbReference type="Proteomes" id="UP001138768">
    <property type="component" value="Unassembled WGS sequence"/>
</dbReference>
<dbReference type="Pfam" id="PF12849">
    <property type="entry name" value="PBP_like_2"/>
    <property type="match status" value="1"/>
</dbReference>
<proteinExistence type="inferred from homology"/>
<keyword evidence="5 7" id="KW-0813">Transport</keyword>
<evidence type="ECO:0000256" key="3">
    <source>
        <dbReference type="ARBA" id="ARBA00011529"/>
    </source>
</evidence>
<feature type="domain" description="PBP" evidence="8">
    <location>
        <begin position="38"/>
        <end position="327"/>
    </location>
</feature>
<name>A0A9X0WAN2_9GAMM</name>
<evidence type="ECO:0000256" key="6">
    <source>
        <dbReference type="ARBA" id="ARBA00022592"/>
    </source>
</evidence>
<comment type="caution">
    <text evidence="9">The sequence shown here is derived from an EMBL/GenBank/DDBJ whole genome shotgun (WGS) entry which is preliminary data.</text>
</comment>
<dbReference type="SUPFAM" id="SSF53850">
    <property type="entry name" value="Periplasmic binding protein-like II"/>
    <property type="match status" value="1"/>
</dbReference>
<organism evidence="9 10">
    <name type="scientific">Lamprobacter modestohalophilus</name>
    <dbReference type="NCBI Taxonomy" id="1064514"/>
    <lineage>
        <taxon>Bacteria</taxon>
        <taxon>Pseudomonadati</taxon>
        <taxon>Pseudomonadota</taxon>
        <taxon>Gammaproteobacteria</taxon>
        <taxon>Chromatiales</taxon>
        <taxon>Chromatiaceae</taxon>
        <taxon>Lamprobacter</taxon>
    </lineage>
</organism>
<dbReference type="Gene3D" id="3.40.190.10">
    <property type="entry name" value="Periplasmic binding protein-like II"/>
    <property type="match status" value="2"/>
</dbReference>